<keyword evidence="3" id="KW-0863">Zinc-finger</keyword>
<dbReference type="PANTHER" id="PTHR46481">
    <property type="entry name" value="ZINC FINGER BED DOMAIN-CONTAINING PROTEIN 4"/>
    <property type="match status" value="1"/>
</dbReference>
<organism evidence="7 8">
    <name type="scientific">Cyprinus carpio carpio</name>
    <dbReference type="NCBI Taxonomy" id="630221"/>
    <lineage>
        <taxon>Eukaryota</taxon>
        <taxon>Metazoa</taxon>
        <taxon>Chordata</taxon>
        <taxon>Craniata</taxon>
        <taxon>Vertebrata</taxon>
        <taxon>Euteleostomi</taxon>
        <taxon>Actinopterygii</taxon>
        <taxon>Neopterygii</taxon>
        <taxon>Teleostei</taxon>
        <taxon>Ostariophysi</taxon>
        <taxon>Cypriniformes</taxon>
        <taxon>Cyprinidae</taxon>
        <taxon>Cyprininae</taxon>
        <taxon>Cyprinus</taxon>
    </lineage>
</organism>
<dbReference type="GO" id="GO:0005634">
    <property type="term" value="C:nucleus"/>
    <property type="evidence" value="ECO:0007669"/>
    <property type="project" value="UniProtKB-SubCell"/>
</dbReference>
<keyword evidence="2" id="KW-0479">Metal-binding</keyword>
<dbReference type="Pfam" id="PF05699">
    <property type="entry name" value="Dimer_Tnp_hAT"/>
    <property type="match status" value="1"/>
</dbReference>
<evidence type="ECO:0000256" key="5">
    <source>
        <dbReference type="ARBA" id="ARBA00023242"/>
    </source>
</evidence>
<name>A0A9J8C8A2_CYPCA</name>
<keyword evidence="8" id="KW-1185">Reference proteome</keyword>
<dbReference type="Proteomes" id="UP001108240">
    <property type="component" value="Unplaced"/>
</dbReference>
<evidence type="ECO:0000259" key="6">
    <source>
        <dbReference type="Pfam" id="PF05699"/>
    </source>
</evidence>
<protein>
    <recommendedName>
        <fullName evidence="6">HAT C-terminal dimerisation domain-containing protein</fullName>
    </recommendedName>
</protein>
<evidence type="ECO:0000256" key="4">
    <source>
        <dbReference type="ARBA" id="ARBA00022833"/>
    </source>
</evidence>
<dbReference type="InterPro" id="IPR012337">
    <property type="entry name" value="RNaseH-like_sf"/>
</dbReference>
<feature type="domain" description="HAT C-terminal dimerisation" evidence="6">
    <location>
        <begin position="520"/>
        <end position="583"/>
    </location>
</feature>
<reference evidence="7" key="2">
    <citation type="submission" date="2025-09" db="UniProtKB">
        <authorList>
            <consortium name="Ensembl"/>
        </authorList>
    </citation>
    <scope>IDENTIFICATION</scope>
</reference>
<dbReference type="PANTHER" id="PTHR46481:SF10">
    <property type="entry name" value="ZINC FINGER BED DOMAIN-CONTAINING PROTEIN 39"/>
    <property type="match status" value="1"/>
</dbReference>
<dbReference type="InterPro" id="IPR052035">
    <property type="entry name" value="ZnF_BED_domain_contain"/>
</dbReference>
<evidence type="ECO:0000256" key="2">
    <source>
        <dbReference type="ARBA" id="ARBA00022723"/>
    </source>
</evidence>
<evidence type="ECO:0000256" key="3">
    <source>
        <dbReference type="ARBA" id="ARBA00022771"/>
    </source>
</evidence>
<dbReference type="OMA" id="INVKMAQ"/>
<sequence length="588" mass="65935">MNKSIVDEPQQPSISQFLDTRVGRYSTSHPQQKAISNAILSDLIIDCNFPLSIVENKSFRHFLAVLDSKYTPVCRRPLTTKTESLAEERRSKLKTQLSNTDHVSVTVDIWSDRKMRGFLGVTVHWMERDAERVQLKTNLLACNRFKGSHTAERICDQFEAICDEYNIKAKLDYIISDNAANMRKAFTVCFPSEQEEDDDAGDNLDDPELWHDLTLEDQQTVDAAMAKKQRLQCFAHTLQLVVGDGLKETKAACPSLSKLSKLSSLLHTSTTFKDIFDGELGEHRGIPAAVSTRWNSTLRQVKAVLHCDQQKLCAVLEKSGHKELSFTPREWNLLKELVDILKPFGEATDLTQGEKVITISAVVPSVLSLNHHLEKLKPQVRFLSGLVRGLQASLKKRFLGIFINVKMAQSQEGITAPFSDTVYLKAAALDPTFCLLWIEPHVLVNRDIKAEVAQRVKELILQDAAETEQPVPVLVPVPAEEELEDMEGEGLFAAYHKRQKRDVGTPPAVQLSHYIEMAEGQNALLFWALNSKTLPSLFQVAIRVLAVPASSAPVERVFSHGGIILRPHRAQMTDRLLANLIFCKCKAV</sequence>
<proteinExistence type="predicted"/>
<evidence type="ECO:0000313" key="7">
    <source>
        <dbReference type="Ensembl" id="ENSCCRP00000165388.1"/>
    </source>
</evidence>
<dbReference type="SUPFAM" id="SSF53098">
    <property type="entry name" value="Ribonuclease H-like"/>
    <property type="match status" value="1"/>
</dbReference>
<comment type="subcellular location">
    <subcellularLocation>
        <location evidence="1">Nucleus</location>
    </subcellularLocation>
</comment>
<keyword evidence="5" id="KW-0539">Nucleus</keyword>
<dbReference type="GO" id="GO:0046983">
    <property type="term" value="F:protein dimerization activity"/>
    <property type="evidence" value="ECO:0007669"/>
    <property type="project" value="InterPro"/>
</dbReference>
<dbReference type="InterPro" id="IPR008906">
    <property type="entry name" value="HATC_C_dom"/>
</dbReference>
<dbReference type="GO" id="GO:0008270">
    <property type="term" value="F:zinc ion binding"/>
    <property type="evidence" value="ECO:0007669"/>
    <property type="project" value="UniProtKB-KW"/>
</dbReference>
<dbReference type="AlphaFoldDB" id="A0A9J8C8A2"/>
<reference evidence="7" key="1">
    <citation type="submission" date="2025-08" db="UniProtKB">
        <authorList>
            <consortium name="Ensembl"/>
        </authorList>
    </citation>
    <scope>IDENTIFICATION</scope>
</reference>
<keyword evidence="4" id="KW-0862">Zinc</keyword>
<evidence type="ECO:0000313" key="8">
    <source>
        <dbReference type="Proteomes" id="UP001108240"/>
    </source>
</evidence>
<evidence type="ECO:0000256" key="1">
    <source>
        <dbReference type="ARBA" id="ARBA00004123"/>
    </source>
</evidence>
<accession>A0A9J8C8A2</accession>
<dbReference type="Ensembl" id="ENSCCRT00000132286.1">
    <property type="protein sequence ID" value="ENSCCRP00000165388.1"/>
    <property type="gene ID" value="ENSCCRG00000075175.1"/>
</dbReference>
<dbReference type="GeneTree" id="ENSGT00940000161131"/>